<evidence type="ECO:0000256" key="2">
    <source>
        <dbReference type="ARBA" id="ARBA00010642"/>
    </source>
</evidence>
<feature type="transmembrane region" description="Helical" evidence="8">
    <location>
        <begin position="194"/>
        <end position="216"/>
    </location>
</feature>
<evidence type="ECO:0000256" key="9">
    <source>
        <dbReference type="SAM" id="SignalP"/>
    </source>
</evidence>
<protein>
    <submittedName>
        <fullName evidence="11 13">TRP-domain-containing protein</fullName>
    </submittedName>
</protein>
<feature type="transmembrane region" description="Helical" evidence="8">
    <location>
        <begin position="228"/>
        <end position="246"/>
    </location>
</feature>
<dbReference type="PANTHER" id="PTHR31145">
    <property type="entry name" value="INTEGRAL MEMBRANE PROTEIN (AFU_ORTHOLOGUE AFUA_7G01610)"/>
    <property type="match status" value="1"/>
</dbReference>
<keyword evidence="5 8" id="KW-1133">Transmembrane helix</keyword>
<feature type="transmembrane region" description="Helical" evidence="8">
    <location>
        <begin position="654"/>
        <end position="679"/>
    </location>
</feature>
<dbReference type="EMBL" id="ML975187">
    <property type="protein sequence ID" value="KAF1808245.1"/>
    <property type="molecule type" value="Genomic_DNA"/>
</dbReference>
<feature type="transmembrane region" description="Helical" evidence="8">
    <location>
        <begin position="379"/>
        <end position="400"/>
    </location>
</feature>
<feature type="chain" id="PRO_5044631520" evidence="9">
    <location>
        <begin position="24"/>
        <end position="947"/>
    </location>
</feature>
<comment type="similarity">
    <text evidence="2">Belongs to the transient receptor potential (TRP) ion channel family.</text>
</comment>
<evidence type="ECO:0000256" key="8">
    <source>
        <dbReference type="SAM" id="Phobius"/>
    </source>
</evidence>
<dbReference type="InterPro" id="IPR010308">
    <property type="entry name" value="TRP_C"/>
</dbReference>
<dbReference type="GO" id="GO:0055085">
    <property type="term" value="P:transmembrane transport"/>
    <property type="evidence" value="ECO:0007669"/>
    <property type="project" value="TreeGrafter"/>
</dbReference>
<feature type="region of interest" description="Disordered" evidence="7">
    <location>
        <begin position="800"/>
        <end position="947"/>
    </location>
</feature>
<feature type="compositionally biased region" description="Low complexity" evidence="7">
    <location>
        <begin position="891"/>
        <end position="910"/>
    </location>
</feature>
<feature type="transmembrane region" description="Helical" evidence="8">
    <location>
        <begin position="592"/>
        <end position="610"/>
    </location>
</feature>
<dbReference type="Pfam" id="PF06011">
    <property type="entry name" value="TRP"/>
    <property type="match status" value="1"/>
</dbReference>
<feature type="compositionally biased region" description="Low complexity" evidence="7">
    <location>
        <begin position="859"/>
        <end position="872"/>
    </location>
</feature>
<evidence type="ECO:0000256" key="1">
    <source>
        <dbReference type="ARBA" id="ARBA00004141"/>
    </source>
</evidence>
<sequence length="947" mass="103695">MSVFRGILVFLLVLFAVFQQTLAIVPKEKWITVQGPDGKKIPLRDSRKPALYTGDFGDCMGSSSLVKVTRFDAAFYKDNMTVVFHLQGSTTLAKEAVMMYIGVSAYGETRFQLPFNPCSANIRSACPLSKSIPIEARGNILVAPEDIANIPDIALTIPDFEGRAIFQIFANSTKSEIGCISAVVTNGATFSHPYAVGSLLGVFATIAIVSSFATAIYGHNVPEMRKHYAHSMSVLVVFAVFQHIYYTGALSLNLPSVLVAFWSNYAWAGGMIFTKSMQSSINRLVGEDKGNPMAVGASGTGFRIENLAGKYDLRKIYKRDADDSTHMWATRALLTEANGFSRYGKAANAGLPLPGNYSGFAGTLSFENIPASNAFMTGFLWLLTAVVIIGSSVALFKWTLEGMMRVNLVKGHRLGFFRKNWQFYTQAAVLRTLFIGFFMIIFLTTFQFTYHGASAVIGISTTVFLLFFIGGFTLAGYAGYYRMKRGTWTFGKEVFCVGKGRVLKIMPWWTISRDSVSHSEGERGTIHFCVPVIKYTPNEDGITVHEDIDYMTRFGWLVSRYRRSQWLFFCYWLAYEFVRATLYGGASGHPMVQVFGLLAVETLAFCGIIYANPYESRRLNALVVYLLGFSKVATLALAATFHTPFALPRIPATAIGIVIIVLHSLLTLFLLVAIAISAATSWMSIMRDRPTEDFHPQRWRRLREKYFAYLARAGSTPSEEDAQEKSPSISVESLLFWRKRPNASRLASESTTSTVAPVTGFRVSSVRRIAKIEDEDPDIRSERALSAADFHADPVLVNPAADEDETTRAPSSVAQSVSPNMSPERIAIPRRPRLERIDTGVEWDGTPADAASRPRSDASVDSGSSGSRSPGVSEGGASGLTVARVRRSRSDGSTSVSRSESSGTRSASGGLSYGSLPRGAVPHKASWSMRELGGGGIGVERSGSVDK</sequence>
<reference evidence="11 13" key="1">
    <citation type="submission" date="2020-01" db="EMBL/GenBank/DDBJ databases">
        <authorList>
            <consortium name="DOE Joint Genome Institute"/>
            <person name="Haridas S."/>
            <person name="Albert R."/>
            <person name="Binder M."/>
            <person name="Bloem J."/>
            <person name="Labutti K."/>
            <person name="Salamov A."/>
            <person name="Andreopoulos B."/>
            <person name="Baker S.E."/>
            <person name="Barry K."/>
            <person name="Bills G."/>
            <person name="Bluhm B.H."/>
            <person name="Cannon C."/>
            <person name="Castanera R."/>
            <person name="Culley D.E."/>
            <person name="Daum C."/>
            <person name="Ezra D."/>
            <person name="Gonzalez J.B."/>
            <person name="Henrissat B."/>
            <person name="Kuo A."/>
            <person name="Liang C."/>
            <person name="Lipzen A."/>
            <person name="Lutzoni F."/>
            <person name="Magnuson J."/>
            <person name="Mondo S."/>
            <person name="Nolan M."/>
            <person name="Ohm R."/>
            <person name="Pangilinan J."/>
            <person name="Park H.-J."/>
            <person name="Ramirez L."/>
            <person name="Alfaro M."/>
            <person name="Sun H."/>
            <person name="Tritt A."/>
            <person name="Yoshinaga Y."/>
            <person name="Zwiers L.-H."/>
            <person name="Turgeon B.G."/>
            <person name="Goodwin S.B."/>
            <person name="Spatafora J.W."/>
            <person name="Crous P.W."/>
            <person name="Grigoriev I.V."/>
        </authorList>
    </citation>
    <scope>NUCLEOTIDE SEQUENCE</scope>
    <source>
        <strain evidence="11 13">CBS 781.70</strain>
    </source>
</reference>
<dbReference type="RefSeq" id="XP_033529876.1">
    <property type="nucleotide sequence ID" value="XM_033683024.1"/>
</dbReference>
<reference evidence="13" key="3">
    <citation type="submission" date="2025-04" db="UniProtKB">
        <authorList>
            <consortium name="RefSeq"/>
        </authorList>
    </citation>
    <scope>IDENTIFICATION</scope>
    <source>
        <strain evidence="13">CBS 781.70</strain>
    </source>
</reference>
<dbReference type="GeneID" id="54423594"/>
<evidence type="ECO:0000259" key="10">
    <source>
        <dbReference type="SMART" id="SM01320"/>
    </source>
</evidence>
<feature type="transmembrane region" description="Helical" evidence="8">
    <location>
        <begin position="566"/>
        <end position="586"/>
    </location>
</feature>
<keyword evidence="4 9" id="KW-0732">Signal</keyword>
<feature type="transmembrane region" description="Helical" evidence="8">
    <location>
        <begin position="455"/>
        <end position="480"/>
    </location>
</feature>
<feature type="domain" description="ML-like" evidence="10">
    <location>
        <begin position="49"/>
        <end position="191"/>
    </location>
</feature>
<evidence type="ECO:0000256" key="7">
    <source>
        <dbReference type="SAM" id="MobiDB-lite"/>
    </source>
</evidence>
<dbReference type="GO" id="GO:0016020">
    <property type="term" value="C:membrane"/>
    <property type="evidence" value="ECO:0007669"/>
    <property type="project" value="UniProtKB-SubCell"/>
</dbReference>
<evidence type="ECO:0000313" key="12">
    <source>
        <dbReference type="Proteomes" id="UP000504638"/>
    </source>
</evidence>
<dbReference type="SMART" id="SM01320">
    <property type="entry name" value="TRP_N"/>
    <property type="match status" value="1"/>
</dbReference>
<dbReference type="Pfam" id="PF14558">
    <property type="entry name" value="TRP_N"/>
    <property type="match status" value="1"/>
</dbReference>
<dbReference type="InterPro" id="IPR040241">
    <property type="entry name" value="TRP_Flc/Pkd2-like"/>
</dbReference>
<keyword evidence="12" id="KW-1185">Reference proteome</keyword>
<name>A0A6G1FQY5_9PEZI</name>
<feature type="transmembrane region" description="Helical" evidence="8">
    <location>
        <begin position="622"/>
        <end position="642"/>
    </location>
</feature>
<feature type="transmembrane region" description="Helical" evidence="8">
    <location>
        <begin position="421"/>
        <end position="443"/>
    </location>
</feature>
<gene>
    <name evidence="11 13" type="ORF">P152DRAFT_517690</name>
</gene>
<dbReference type="GO" id="GO:0009272">
    <property type="term" value="P:fungal-type cell wall biogenesis"/>
    <property type="evidence" value="ECO:0007669"/>
    <property type="project" value="TreeGrafter"/>
</dbReference>
<keyword evidence="3 8" id="KW-0812">Transmembrane</keyword>
<evidence type="ECO:0000313" key="13">
    <source>
        <dbReference type="RefSeq" id="XP_033529876.1"/>
    </source>
</evidence>
<evidence type="ECO:0000256" key="5">
    <source>
        <dbReference type="ARBA" id="ARBA00022989"/>
    </source>
</evidence>
<keyword evidence="6 8" id="KW-0472">Membrane</keyword>
<comment type="subcellular location">
    <subcellularLocation>
        <location evidence="1">Membrane</location>
        <topology evidence="1">Multi-pass membrane protein</topology>
    </subcellularLocation>
</comment>
<feature type="compositionally biased region" description="Polar residues" evidence="7">
    <location>
        <begin position="808"/>
        <end position="821"/>
    </location>
</feature>
<evidence type="ECO:0000313" key="11">
    <source>
        <dbReference type="EMBL" id="KAF1808245.1"/>
    </source>
</evidence>
<organism evidence="11">
    <name type="scientific">Eremomyces bilateralis CBS 781.70</name>
    <dbReference type="NCBI Taxonomy" id="1392243"/>
    <lineage>
        <taxon>Eukaryota</taxon>
        <taxon>Fungi</taxon>
        <taxon>Dikarya</taxon>
        <taxon>Ascomycota</taxon>
        <taxon>Pezizomycotina</taxon>
        <taxon>Dothideomycetes</taxon>
        <taxon>Dothideomycetes incertae sedis</taxon>
        <taxon>Eremomycetales</taxon>
        <taxon>Eremomycetaceae</taxon>
        <taxon>Eremomyces</taxon>
    </lineage>
</organism>
<dbReference type="Proteomes" id="UP000504638">
    <property type="component" value="Unplaced"/>
</dbReference>
<dbReference type="InterPro" id="IPR032800">
    <property type="entry name" value="TRP_N"/>
</dbReference>
<dbReference type="PANTHER" id="PTHR31145:SF7">
    <property type="entry name" value="TRP-LIKE ION CHANNEL"/>
    <property type="match status" value="1"/>
</dbReference>
<evidence type="ECO:0000256" key="3">
    <source>
        <dbReference type="ARBA" id="ARBA00022692"/>
    </source>
</evidence>
<evidence type="ECO:0000256" key="6">
    <source>
        <dbReference type="ARBA" id="ARBA00023136"/>
    </source>
</evidence>
<proteinExistence type="inferred from homology"/>
<reference evidence="13" key="2">
    <citation type="submission" date="2020-04" db="EMBL/GenBank/DDBJ databases">
        <authorList>
            <consortium name="NCBI Genome Project"/>
        </authorList>
    </citation>
    <scope>NUCLEOTIDE SEQUENCE</scope>
    <source>
        <strain evidence="13">CBS 781.70</strain>
    </source>
</reference>
<feature type="signal peptide" evidence="9">
    <location>
        <begin position="1"/>
        <end position="23"/>
    </location>
</feature>
<dbReference type="AlphaFoldDB" id="A0A6G1FQY5"/>
<accession>A0A6G1FQY5</accession>
<evidence type="ECO:0000256" key="4">
    <source>
        <dbReference type="ARBA" id="ARBA00022729"/>
    </source>
</evidence>
<dbReference type="OrthoDB" id="5377623at2759"/>